<evidence type="ECO:0000256" key="2">
    <source>
        <dbReference type="SAM" id="Phobius"/>
    </source>
</evidence>
<sequence length="422" mass="46244">MPSLLKRKKSKSSDDSSVTSTSTSLTSKSLKRSKAVGKSLRGFITKGKKKKKKSPESPLREVEESELGSDSDGKPLSFDDTEKTGFNEDIEDETVYGIKIEESQETAPRIEQPASSVDPLRLILLLLDPSSRRFELLQLEFDASRAHVIDVLNQIPLTATEDTLRNKQYRGLCNRAGTEMFKDGLLSECNIEDGVLVAIPRGLTSQESAKLASPILGDPKVLATFDEPEKQKKASLPRAEESKGTTTPEAAPQTAEMKLLSVAPTITPEMTERSIIINESTNYGSEKEGYSIFSRFFLLVFLLVALSPLLIRLQERHTAPMLPGDVLSPGEWKSTCGLLSILPTEWTGCHQAVLEMGRDRVLTFREGSEVVWSLTGGVCKADDGGCNSGAVFTESGEVRIGGVNLSNKLPKTSHSWPFYKES</sequence>
<name>A0A7S4VH55_9STRA</name>
<reference evidence="3" key="1">
    <citation type="submission" date="2021-01" db="EMBL/GenBank/DDBJ databases">
        <authorList>
            <person name="Corre E."/>
            <person name="Pelletier E."/>
            <person name="Niang G."/>
            <person name="Scheremetjew M."/>
            <person name="Finn R."/>
            <person name="Kale V."/>
            <person name="Holt S."/>
            <person name="Cochrane G."/>
            <person name="Meng A."/>
            <person name="Brown T."/>
            <person name="Cohen L."/>
        </authorList>
    </citation>
    <scope>NUCLEOTIDE SEQUENCE</scope>
    <source>
        <strain evidence="3">GSO104</strain>
    </source>
</reference>
<dbReference type="AlphaFoldDB" id="A0A7S4VH55"/>
<evidence type="ECO:0000313" key="3">
    <source>
        <dbReference type="EMBL" id="CAE4597700.1"/>
    </source>
</evidence>
<protein>
    <submittedName>
        <fullName evidence="3">Uncharacterized protein</fullName>
    </submittedName>
</protein>
<feature type="compositionally biased region" description="Low complexity" evidence="1">
    <location>
        <begin position="15"/>
        <end position="28"/>
    </location>
</feature>
<feature type="compositionally biased region" description="Basic residues" evidence="1">
    <location>
        <begin position="1"/>
        <end position="10"/>
    </location>
</feature>
<feature type="region of interest" description="Disordered" evidence="1">
    <location>
        <begin position="1"/>
        <end position="84"/>
    </location>
</feature>
<keyword evidence="2" id="KW-1133">Transmembrane helix</keyword>
<keyword evidence="2" id="KW-0472">Membrane</keyword>
<accession>A0A7S4VH55</accession>
<proteinExistence type="predicted"/>
<dbReference type="EMBL" id="HBNS01012265">
    <property type="protein sequence ID" value="CAE4597700.1"/>
    <property type="molecule type" value="Transcribed_RNA"/>
</dbReference>
<feature type="region of interest" description="Disordered" evidence="1">
    <location>
        <begin position="227"/>
        <end position="253"/>
    </location>
</feature>
<keyword evidence="2" id="KW-0812">Transmembrane</keyword>
<gene>
    <name evidence="3" type="ORF">DBRI00130_LOCUS9900</name>
</gene>
<evidence type="ECO:0000256" key="1">
    <source>
        <dbReference type="SAM" id="MobiDB-lite"/>
    </source>
</evidence>
<feature type="compositionally biased region" description="Basic and acidic residues" evidence="1">
    <location>
        <begin position="227"/>
        <end position="243"/>
    </location>
</feature>
<feature type="transmembrane region" description="Helical" evidence="2">
    <location>
        <begin position="292"/>
        <end position="311"/>
    </location>
</feature>
<organism evidence="3">
    <name type="scientific">Ditylum brightwellii</name>
    <dbReference type="NCBI Taxonomy" id="49249"/>
    <lineage>
        <taxon>Eukaryota</taxon>
        <taxon>Sar</taxon>
        <taxon>Stramenopiles</taxon>
        <taxon>Ochrophyta</taxon>
        <taxon>Bacillariophyta</taxon>
        <taxon>Mediophyceae</taxon>
        <taxon>Lithodesmiophycidae</taxon>
        <taxon>Lithodesmiales</taxon>
        <taxon>Lithodesmiaceae</taxon>
        <taxon>Ditylum</taxon>
    </lineage>
</organism>